<organism evidence="3 4">
    <name type="scientific">Temnothorax longispinosus</name>
    <dbReference type="NCBI Taxonomy" id="300112"/>
    <lineage>
        <taxon>Eukaryota</taxon>
        <taxon>Metazoa</taxon>
        <taxon>Ecdysozoa</taxon>
        <taxon>Arthropoda</taxon>
        <taxon>Hexapoda</taxon>
        <taxon>Insecta</taxon>
        <taxon>Pterygota</taxon>
        <taxon>Neoptera</taxon>
        <taxon>Endopterygota</taxon>
        <taxon>Hymenoptera</taxon>
        <taxon>Apocrita</taxon>
        <taxon>Aculeata</taxon>
        <taxon>Formicoidea</taxon>
        <taxon>Formicidae</taxon>
        <taxon>Myrmicinae</taxon>
        <taxon>Temnothorax</taxon>
    </lineage>
</organism>
<dbReference type="SUPFAM" id="SSF51735">
    <property type="entry name" value="NAD(P)-binding Rossmann-fold domains"/>
    <property type="match status" value="1"/>
</dbReference>
<dbReference type="STRING" id="300112.A0A4S2KSY1"/>
<dbReference type="GO" id="GO:0061138">
    <property type="term" value="P:morphogenesis of a branching epithelium"/>
    <property type="evidence" value="ECO:0007669"/>
    <property type="project" value="InterPro"/>
</dbReference>
<accession>A0A4S2KSY1</accession>
<dbReference type="PANTHER" id="PTHR16064">
    <property type="entry name" value="BTB POZ DOMAIN CONTAINING 7"/>
    <property type="match status" value="1"/>
</dbReference>
<comment type="caution">
    <text evidence="3">The sequence shown here is derived from an EMBL/GenBank/DDBJ whole genome shotgun (WGS) entry which is preliminary data.</text>
</comment>
<dbReference type="GO" id="GO:0016491">
    <property type="term" value="F:oxidoreductase activity"/>
    <property type="evidence" value="ECO:0007669"/>
    <property type="project" value="UniProtKB-KW"/>
</dbReference>
<dbReference type="InterPro" id="IPR002347">
    <property type="entry name" value="SDR_fam"/>
</dbReference>
<evidence type="ECO:0000313" key="3">
    <source>
        <dbReference type="EMBL" id="TGZ52941.1"/>
    </source>
</evidence>
<dbReference type="PROSITE" id="PS50097">
    <property type="entry name" value="BTB"/>
    <property type="match status" value="2"/>
</dbReference>
<dbReference type="InterPro" id="IPR042345">
    <property type="entry name" value="Btbd7"/>
</dbReference>
<dbReference type="SMART" id="SM00225">
    <property type="entry name" value="BTB"/>
    <property type="match status" value="2"/>
</dbReference>
<evidence type="ECO:0000256" key="1">
    <source>
        <dbReference type="ARBA" id="ARBA00023002"/>
    </source>
</evidence>
<dbReference type="InterPro" id="IPR047935">
    <property type="entry name" value="BTBD7_BTB_POZ_second"/>
</dbReference>
<name>A0A4S2KSY1_9HYME</name>
<dbReference type="AlphaFoldDB" id="A0A4S2KSY1"/>
<dbReference type="FunFam" id="3.40.50.720:FF:000084">
    <property type="entry name" value="Short-chain dehydrogenase reductase"/>
    <property type="match status" value="1"/>
</dbReference>
<dbReference type="CDD" id="cd18283">
    <property type="entry name" value="BTB1_POZ_BTBD7"/>
    <property type="match status" value="1"/>
</dbReference>
<dbReference type="InterPro" id="IPR000210">
    <property type="entry name" value="BTB/POZ_dom"/>
</dbReference>
<dbReference type="Pfam" id="PF13561">
    <property type="entry name" value="adh_short_C2"/>
    <property type="match status" value="1"/>
</dbReference>
<gene>
    <name evidence="3" type="ORF">DBV15_00555</name>
</gene>
<dbReference type="Gene3D" id="3.30.710.10">
    <property type="entry name" value="Potassium Channel Kv1.1, Chain A"/>
    <property type="match status" value="2"/>
</dbReference>
<evidence type="ECO:0000313" key="4">
    <source>
        <dbReference type="Proteomes" id="UP000310200"/>
    </source>
</evidence>
<reference evidence="3 4" key="1">
    <citation type="journal article" date="2019" name="Philos. Trans. R. Soc. Lond., B, Biol. Sci.">
        <title>Ant behaviour and brain gene expression of defending hosts depend on the ecological success of the intruding social parasite.</title>
        <authorList>
            <person name="Kaur R."/>
            <person name="Stoldt M."/>
            <person name="Jongepier E."/>
            <person name="Feldmeyer B."/>
            <person name="Menzel F."/>
            <person name="Bornberg-Bauer E."/>
            <person name="Foitzik S."/>
        </authorList>
    </citation>
    <scope>NUCLEOTIDE SEQUENCE [LARGE SCALE GENOMIC DNA]</scope>
    <source>
        <tissue evidence="3">Whole body</tissue>
    </source>
</reference>
<proteinExistence type="predicted"/>
<feature type="domain" description="BTB" evidence="2">
    <location>
        <begin position="530"/>
        <end position="627"/>
    </location>
</feature>
<dbReference type="InterPro" id="IPR047934">
    <property type="entry name" value="BTBD7_BTB_POZ_first"/>
</dbReference>
<dbReference type="Proteomes" id="UP000310200">
    <property type="component" value="Unassembled WGS sequence"/>
</dbReference>
<dbReference type="PRINTS" id="PR00081">
    <property type="entry name" value="GDHRDH"/>
</dbReference>
<dbReference type="InterPro" id="IPR020904">
    <property type="entry name" value="Sc_DH/Rdtase_CS"/>
</dbReference>
<protein>
    <submittedName>
        <fullName evidence="3">Btb poz domain-containing protein 7</fullName>
    </submittedName>
</protein>
<dbReference type="Gene3D" id="3.40.50.720">
    <property type="entry name" value="NAD(P)-binding Rossmann-like Domain"/>
    <property type="match status" value="1"/>
</dbReference>
<dbReference type="InterPro" id="IPR011333">
    <property type="entry name" value="SKP1/BTB/POZ_sf"/>
</dbReference>
<dbReference type="CDD" id="cd18284">
    <property type="entry name" value="BTB2_POZ_BTBD7"/>
    <property type="match status" value="1"/>
</dbReference>
<keyword evidence="1" id="KW-0560">Oxidoreductase</keyword>
<sequence length="737" mass="81240">MMIWHNAKYICLTSFTMLRTTINQSVRKFGANAPSTIKCNRLEGKVAIVTASTEGIGFSIAKRLAQEGAKVMISSRKESNVKQAVEELKSEGLQVAGTVCHVGKAEDRKNLFEKTKADFGGLDILVSNAAVNPTVGSVLDCSEEVWDKIFDVNVKCTFLLMKESLPLLKCSKSPSIIIVSSIAGYVPFSLLGVYSISKTALLGLIKAAMAELANDGIRINGIAPGIIKTKFSKPLYETEGAHELSKMQSSMRRLGMPDEIAGVAAFLASNDASYITGETMIGLLVHEKTACDASHMTHRMGRMGASASLSITSVGGDSVQAARLSASSSPEQHGIAVREKKKKMTGFATLRKKFIRRRRSSKACDHGRIIRDLVSTWSHLEATALLEEYEALAALKDLHVQAELARPPAATFKQDLSMLYDYKHCSDVDLVYRGACFPVHRAVLSARCPYFRDLLAGCPGYGARICLELRTPHLEVQMFSALLRYLYTGDICPHDATLEANLLRRLGEEFGTPNPLEHDLRYLLDTGDYADAALVFTSDSDYQRPDSGSSEYGFRPKLELPCHKAILSARSPFFRNLIQRRTRSGEDHTERALHIPTRIVLDESVIPKRYARVLLHAVYLDTVDLSLILRGSGCGNSAGSLGEVQALTHTGRMRPSPLEEAMELYQIGRFLELDILSQGCEDLILEYLTLESLPTVLKWGSQPHGSAWVHRQALHYLREFQPIASSLILHQLDHALA</sequence>
<feature type="domain" description="BTB" evidence="2">
    <location>
        <begin position="426"/>
        <end position="495"/>
    </location>
</feature>
<dbReference type="PROSITE" id="PS00061">
    <property type="entry name" value="ADH_SHORT"/>
    <property type="match status" value="1"/>
</dbReference>
<dbReference type="SUPFAM" id="SSF54695">
    <property type="entry name" value="POZ domain"/>
    <property type="match status" value="2"/>
</dbReference>
<dbReference type="InterPro" id="IPR036291">
    <property type="entry name" value="NAD(P)-bd_dom_sf"/>
</dbReference>
<dbReference type="Pfam" id="PF00651">
    <property type="entry name" value="BTB"/>
    <property type="match status" value="1"/>
</dbReference>
<dbReference type="PANTHER" id="PTHR16064:SF3">
    <property type="entry name" value="BTB_POZ DOMAIN-CONTAINING PROTEIN 7"/>
    <property type="match status" value="1"/>
</dbReference>
<evidence type="ECO:0000259" key="2">
    <source>
        <dbReference type="PROSITE" id="PS50097"/>
    </source>
</evidence>
<keyword evidence="4" id="KW-1185">Reference proteome</keyword>
<dbReference type="NCBIfam" id="NF005559">
    <property type="entry name" value="PRK07231.1"/>
    <property type="match status" value="1"/>
</dbReference>
<dbReference type="EMBL" id="QBLH01001127">
    <property type="protein sequence ID" value="TGZ52941.1"/>
    <property type="molecule type" value="Genomic_DNA"/>
</dbReference>